<sequence length="1133" mass="124942">MSSLSRELVFLILQFLDEEKFRETVHKLEQESGFFFNMKYFEDSVNNGEWDDVEKYLSGFTKVDDNRYSMKIFFEIRKQKYLEALDKRDRAKAVEILVKDLKVFSAFNDELFKEITQLLTLENFRENEQLSKYGDTKSARSIMLAELKKLIEANPLFRDKLQFPTLKNSRLRTLINQSLNWQHQLCKNPRSNPDIKTLFVDHSCGPPNGARAPSPVTNPLMAMPKPSGGFPPLGAHGPFQPGPAPLATSLAGWMANPSSVPHPAASGGPISLGAPNNAGAMLKRPRTPTNNPSMDYQTADSEHLMKRSRPLGMSDEANNLPVNIMPMTYTGQNNAQSLYSSDELPKNVVMTLNQGSAVRSMDFHPGQPTLLLVGTIVGDVAVWELGSRERLALRNFKVWDIGTCSGPLQTALVKEPAIAVNRVAWSPDGALFGVAYNKHIVHVYSYHNSDDIRHHLEIDAHIGSVNDLAFSHPNKQLCIVTCGDDKAIKVWDAVTGSKQYTFEGHEAPVFSVCPHYKESIQFIFSTAMDGKIKAWLYDNMGSRVDYDAPGHCCTTMSYSADGTRLFSCGTSKDGDSYLVEWNESEGAVKRTYQGFRKRSNGVVQFDTTKNRFLAVGDEFVIKIWDMDNPNLLTTIETDGGLPASPRIRFNKEGMMLAVSTNDNGIKILANTDGLRLLHSFEASRSASETVAKPSPISTMGAASVNVGTSVGIADRGAPMTSIIGMNGDSRSLADVKPRILDESMEKSKIWKLTEINELSQCRSLRLPDNVLPMRVSRLIYTNSGLAILALASNAVHKLWKWPRNERYPSGKASSVVPPQLWQPSSGILMTNEISEANPEDAVPCFALSKNDSYVMSASGGKISLFNMMTFKTMTTFMPPPPAATFLAFHPQDNNIIAIGMDDSSIQIYNVRVDEVKSKLKGHQKRVTGLAFSNVLNVLVSSGADAQLCVWSTDGWEKQVNKFLQIPSGRVPAPLAETRVQFHQDQIHFLTVHETQLAIYEAPKLECVKQWVPQEPSVTITHATYSCDSQSIYASFGDGSVGVLSATTLRLRCRINPTAYLPSSINSNNSRVYPLVIAAHPTEPNQFALGLTDGGVHVLEPLESEGKWGTLPPSDNGAGPSIATGQGSSEQLTR</sequence>
<dbReference type="PROSITE" id="PS50294">
    <property type="entry name" value="WD_REPEATS_REGION"/>
    <property type="match status" value="1"/>
</dbReference>
<dbReference type="SMART" id="SM00668">
    <property type="entry name" value="CTLH"/>
    <property type="match status" value="1"/>
</dbReference>
<dbReference type="SUPFAM" id="SSF50978">
    <property type="entry name" value="WD40 repeat-like"/>
    <property type="match status" value="2"/>
</dbReference>
<dbReference type="PROSITE" id="PS50897">
    <property type="entry name" value="CTLH"/>
    <property type="match status" value="1"/>
</dbReference>
<feature type="repeat" description="WD" evidence="3">
    <location>
        <begin position="458"/>
        <end position="501"/>
    </location>
</feature>
<dbReference type="EMBL" id="KZ305037">
    <property type="protein sequence ID" value="PIA42396.1"/>
    <property type="molecule type" value="Genomic_DNA"/>
</dbReference>
<dbReference type="GO" id="GO:0006355">
    <property type="term" value="P:regulation of DNA-templated transcription"/>
    <property type="evidence" value="ECO:0007669"/>
    <property type="project" value="InterPro"/>
</dbReference>
<dbReference type="GO" id="GO:0048367">
    <property type="term" value="P:shoot system development"/>
    <property type="evidence" value="ECO:0007669"/>
    <property type="project" value="UniProtKB-ARBA"/>
</dbReference>
<gene>
    <name evidence="6" type="ORF">AQUCO_02000089v1</name>
</gene>
<dbReference type="PROSITE" id="PS50896">
    <property type="entry name" value="LISH"/>
    <property type="match status" value="1"/>
</dbReference>
<feature type="region of interest" description="Disordered" evidence="4">
    <location>
        <begin position="1103"/>
        <end position="1133"/>
    </location>
</feature>
<protein>
    <recommendedName>
        <fullName evidence="5">CTLH domain-containing protein</fullName>
    </recommendedName>
</protein>
<dbReference type="Gene3D" id="2.130.10.10">
    <property type="entry name" value="YVTN repeat-like/Quinoprotein amine dehydrogenase"/>
    <property type="match status" value="3"/>
</dbReference>
<feature type="repeat" description="WD" evidence="3">
    <location>
        <begin position="919"/>
        <end position="951"/>
    </location>
</feature>
<keyword evidence="7" id="KW-1185">Reference proteome</keyword>
<dbReference type="PROSITE" id="PS50082">
    <property type="entry name" value="WD_REPEATS_2"/>
    <property type="match status" value="2"/>
</dbReference>
<dbReference type="PANTHER" id="PTHR44083">
    <property type="entry name" value="TOPLESS-RELATED PROTEIN 1-RELATED"/>
    <property type="match status" value="1"/>
</dbReference>
<dbReference type="InterPro" id="IPR006595">
    <property type="entry name" value="CTLH_C"/>
</dbReference>
<evidence type="ECO:0000256" key="3">
    <source>
        <dbReference type="PROSITE-ProRule" id="PRU00221"/>
    </source>
</evidence>
<dbReference type="Pfam" id="PF00400">
    <property type="entry name" value="WD40"/>
    <property type="match status" value="3"/>
</dbReference>
<dbReference type="Pfam" id="PF21889">
    <property type="entry name" value="TPR1-like_2nd"/>
    <property type="match status" value="1"/>
</dbReference>
<dbReference type="InterPro" id="IPR048419">
    <property type="entry name" value="Topless_Znf"/>
</dbReference>
<dbReference type="InterPro" id="IPR001680">
    <property type="entry name" value="WD40_rpt"/>
</dbReference>
<accession>A0A2G5DFV4</accession>
<dbReference type="InterPro" id="IPR054080">
    <property type="entry name" value="TPR1-like_2nd"/>
</dbReference>
<dbReference type="InParanoid" id="A0A2G5DFV4"/>
<dbReference type="GO" id="GO:0009791">
    <property type="term" value="P:post-embryonic development"/>
    <property type="evidence" value="ECO:0007669"/>
    <property type="project" value="UniProtKB-ARBA"/>
</dbReference>
<evidence type="ECO:0000313" key="7">
    <source>
        <dbReference type="Proteomes" id="UP000230069"/>
    </source>
</evidence>
<evidence type="ECO:0000256" key="2">
    <source>
        <dbReference type="ARBA" id="ARBA00022737"/>
    </source>
</evidence>
<dbReference type="FunFam" id="2.130.10.10:FF:000479">
    <property type="entry name" value="Topless-related protein 3"/>
    <property type="match status" value="1"/>
</dbReference>
<proteinExistence type="predicted"/>
<organism evidence="6 7">
    <name type="scientific">Aquilegia coerulea</name>
    <name type="common">Rocky mountain columbine</name>
    <dbReference type="NCBI Taxonomy" id="218851"/>
    <lineage>
        <taxon>Eukaryota</taxon>
        <taxon>Viridiplantae</taxon>
        <taxon>Streptophyta</taxon>
        <taxon>Embryophyta</taxon>
        <taxon>Tracheophyta</taxon>
        <taxon>Spermatophyta</taxon>
        <taxon>Magnoliopsida</taxon>
        <taxon>Ranunculales</taxon>
        <taxon>Ranunculaceae</taxon>
        <taxon>Thalictroideae</taxon>
        <taxon>Aquilegia</taxon>
    </lineage>
</organism>
<dbReference type="InterPro" id="IPR036322">
    <property type="entry name" value="WD40_repeat_dom_sf"/>
</dbReference>
<feature type="compositionally biased region" description="Polar residues" evidence="4">
    <location>
        <begin position="1122"/>
        <end position="1133"/>
    </location>
</feature>
<dbReference type="STRING" id="218851.A0A2G5DFV4"/>
<name>A0A2G5DFV4_AQUCA</name>
<dbReference type="GO" id="GO:0048608">
    <property type="term" value="P:reproductive structure development"/>
    <property type="evidence" value="ECO:0007669"/>
    <property type="project" value="UniProtKB-ARBA"/>
</dbReference>
<keyword evidence="2" id="KW-0677">Repeat</keyword>
<dbReference type="Pfam" id="PF21359">
    <property type="entry name" value="zf_topless"/>
    <property type="match status" value="1"/>
</dbReference>
<dbReference type="SMART" id="SM00320">
    <property type="entry name" value="WD40"/>
    <property type="match status" value="10"/>
</dbReference>
<evidence type="ECO:0000256" key="4">
    <source>
        <dbReference type="SAM" id="MobiDB-lite"/>
    </source>
</evidence>
<evidence type="ECO:0000259" key="5">
    <source>
        <dbReference type="PROSITE" id="PS50897"/>
    </source>
</evidence>
<dbReference type="InterPro" id="IPR015943">
    <property type="entry name" value="WD40/YVTN_repeat-like_dom_sf"/>
</dbReference>
<feature type="domain" description="CTLH" evidence="5">
    <location>
        <begin position="34"/>
        <end position="92"/>
    </location>
</feature>
<evidence type="ECO:0000313" key="6">
    <source>
        <dbReference type="EMBL" id="PIA42396.1"/>
    </source>
</evidence>
<keyword evidence="1 3" id="KW-0853">WD repeat</keyword>
<dbReference type="InterPro" id="IPR006594">
    <property type="entry name" value="LisH"/>
</dbReference>
<dbReference type="InterPro" id="IPR027728">
    <property type="entry name" value="Topless_fam"/>
</dbReference>
<dbReference type="Proteomes" id="UP000230069">
    <property type="component" value="Unassembled WGS sequence"/>
</dbReference>
<reference evidence="6 7" key="1">
    <citation type="submission" date="2017-09" db="EMBL/GenBank/DDBJ databases">
        <title>WGS assembly of Aquilegia coerulea Goldsmith.</title>
        <authorList>
            <person name="Hodges S."/>
            <person name="Kramer E."/>
            <person name="Nordborg M."/>
            <person name="Tomkins J."/>
            <person name="Borevitz J."/>
            <person name="Derieg N."/>
            <person name="Yan J."/>
            <person name="Mihaltcheva S."/>
            <person name="Hayes R.D."/>
            <person name="Rokhsar D."/>
        </authorList>
    </citation>
    <scope>NUCLEOTIDE SEQUENCE [LARGE SCALE GENOMIC DNA]</scope>
    <source>
        <strain evidence="7">cv. Goldsmith</strain>
    </source>
</reference>
<dbReference type="InterPro" id="IPR054532">
    <property type="entry name" value="TPL_SMU1_LisH-like"/>
</dbReference>
<dbReference type="SMART" id="SM00667">
    <property type="entry name" value="LisH"/>
    <property type="match status" value="1"/>
</dbReference>
<dbReference type="Pfam" id="PF17814">
    <property type="entry name" value="LisH_TPL"/>
    <property type="match status" value="1"/>
</dbReference>
<dbReference type="PANTHER" id="PTHR44083:SF35">
    <property type="entry name" value="TOPLESS-RELATED PROTEIN 4-LIKE ISOFORM X1"/>
    <property type="match status" value="1"/>
</dbReference>
<dbReference type="AlphaFoldDB" id="A0A2G5DFV4"/>
<dbReference type="OrthoDB" id="6262491at2759"/>
<evidence type="ECO:0000256" key="1">
    <source>
        <dbReference type="ARBA" id="ARBA00022574"/>
    </source>
</evidence>
<dbReference type="FunFam" id="2.130.10.10:FF:000558">
    <property type="entry name" value="Topless-related protein 1"/>
    <property type="match status" value="1"/>
</dbReference>